<dbReference type="AlphaFoldDB" id="E7AC25"/>
<dbReference type="HOGENOM" id="CLU_3382212_0_0_7"/>
<dbReference type="KEGG" id="hfe:HFELIS_00230"/>
<dbReference type="STRING" id="936155.HFELIS_00230"/>
<keyword evidence="1" id="KW-0812">Transmembrane</keyword>
<evidence type="ECO:0000313" key="3">
    <source>
        <dbReference type="Proteomes" id="UP000007934"/>
    </source>
</evidence>
<dbReference type="EMBL" id="FQ670179">
    <property type="protein sequence ID" value="CBY82107.1"/>
    <property type="molecule type" value="Genomic_DNA"/>
</dbReference>
<name>E7AC25_HELFC</name>
<reference evidence="2 3" key="1">
    <citation type="journal article" date="2011" name="Genome Biol. Evol.">
        <title>Comparative whole genome sequence analysis of the carcinogenic bacterial model pathogen Helicobacter felis.</title>
        <authorList>
            <person name="Arnold I.C."/>
            <person name="Zigova Z."/>
            <person name="Holden M."/>
            <person name="Lawley T.D."/>
            <person name="Rad R."/>
            <person name="Dougan G."/>
            <person name="Falkow S."/>
            <person name="Bentley S.D."/>
            <person name="Muller A."/>
        </authorList>
    </citation>
    <scope>NUCLEOTIDE SEQUENCE [LARGE SCALE GENOMIC DNA]</scope>
    <source>
        <strain evidence="3">ATCC 49179 / CCUG 28539 / NCTC 12436 / CS1</strain>
    </source>
</reference>
<sequence length="33" mass="3531">MFLNNNVFFLRLGQVVSGAVVSLLTFSSTLAGK</sequence>
<dbReference type="Proteomes" id="UP000007934">
    <property type="component" value="Chromosome"/>
</dbReference>
<protein>
    <submittedName>
        <fullName evidence="2">Membrane protein</fullName>
    </submittedName>
</protein>
<proteinExistence type="predicted"/>
<keyword evidence="1" id="KW-0472">Membrane</keyword>
<accession>E7AC25</accession>
<gene>
    <name evidence="2" type="ordered locus">Hfelis_00230</name>
</gene>
<evidence type="ECO:0000313" key="2">
    <source>
        <dbReference type="EMBL" id="CBY82107.1"/>
    </source>
</evidence>
<organism evidence="2 3">
    <name type="scientific">Helicobacter felis (strain ATCC 49179 / CCUG 28539 / NCTC 12436 / CS1)</name>
    <dbReference type="NCBI Taxonomy" id="936155"/>
    <lineage>
        <taxon>Bacteria</taxon>
        <taxon>Pseudomonadati</taxon>
        <taxon>Campylobacterota</taxon>
        <taxon>Epsilonproteobacteria</taxon>
        <taxon>Campylobacterales</taxon>
        <taxon>Helicobacteraceae</taxon>
        <taxon>Helicobacter</taxon>
    </lineage>
</organism>
<evidence type="ECO:0000256" key="1">
    <source>
        <dbReference type="SAM" id="Phobius"/>
    </source>
</evidence>
<keyword evidence="3" id="KW-1185">Reference proteome</keyword>
<keyword evidence="1" id="KW-1133">Transmembrane helix</keyword>
<feature type="transmembrane region" description="Helical" evidence="1">
    <location>
        <begin position="12"/>
        <end position="32"/>
    </location>
</feature>